<dbReference type="AlphaFoldDB" id="A0AAV7S0A5"/>
<feature type="region of interest" description="Disordered" evidence="1">
    <location>
        <begin position="117"/>
        <end position="140"/>
    </location>
</feature>
<evidence type="ECO:0000313" key="3">
    <source>
        <dbReference type="Proteomes" id="UP001066276"/>
    </source>
</evidence>
<protein>
    <submittedName>
        <fullName evidence="2">Uncharacterized protein</fullName>
    </submittedName>
</protein>
<evidence type="ECO:0000256" key="1">
    <source>
        <dbReference type="SAM" id="MobiDB-lite"/>
    </source>
</evidence>
<keyword evidence="3" id="KW-1185">Reference proteome</keyword>
<evidence type="ECO:0000313" key="2">
    <source>
        <dbReference type="EMBL" id="KAJ1156688.1"/>
    </source>
</evidence>
<gene>
    <name evidence="2" type="ORF">NDU88_009406</name>
</gene>
<name>A0AAV7S0A5_PLEWA</name>
<accession>A0AAV7S0A5</accession>
<comment type="caution">
    <text evidence="2">The sequence shown here is derived from an EMBL/GenBank/DDBJ whole genome shotgun (WGS) entry which is preliminary data.</text>
</comment>
<dbReference type="EMBL" id="JANPWB010000009">
    <property type="protein sequence ID" value="KAJ1156688.1"/>
    <property type="molecule type" value="Genomic_DNA"/>
</dbReference>
<organism evidence="2 3">
    <name type="scientific">Pleurodeles waltl</name>
    <name type="common">Iberian ribbed newt</name>
    <dbReference type="NCBI Taxonomy" id="8319"/>
    <lineage>
        <taxon>Eukaryota</taxon>
        <taxon>Metazoa</taxon>
        <taxon>Chordata</taxon>
        <taxon>Craniata</taxon>
        <taxon>Vertebrata</taxon>
        <taxon>Euteleostomi</taxon>
        <taxon>Amphibia</taxon>
        <taxon>Batrachia</taxon>
        <taxon>Caudata</taxon>
        <taxon>Salamandroidea</taxon>
        <taxon>Salamandridae</taxon>
        <taxon>Pleurodelinae</taxon>
        <taxon>Pleurodeles</taxon>
    </lineage>
</organism>
<proteinExistence type="predicted"/>
<dbReference type="Proteomes" id="UP001066276">
    <property type="component" value="Chromosome 5"/>
</dbReference>
<sequence>MPALRLGAARFCRPMSLSPGLSLLREAGRGVETNSFAETPRLSVLCIRFWAEAACFLHRERRCHTLCCFRGPHFAAAFCASRKELEKEPQVHSKPYSAITVGDNLFMSPVKLRARASRRGPALARKQKDHCCTGEGEEAP</sequence>
<reference evidence="2" key="1">
    <citation type="journal article" date="2022" name="bioRxiv">
        <title>Sequencing and chromosome-scale assembly of the giantPleurodeles waltlgenome.</title>
        <authorList>
            <person name="Brown T."/>
            <person name="Elewa A."/>
            <person name="Iarovenko S."/>
            <person name="Subramanian E."/>
            <person name="Araus A.J."/>
            <person name="Petzold A."/>
            <person name="Susuki M."/>
            <person name="Suzuki K.-i.T."/>
            <person name="Hayashi T."/>
            <person name="Toyoda A."/>
            <person name="Oliveira C."/>
            <person name="Osipova E."/>
            <person name="Leigh N.D."/>
            <person name="Simon A."/>
            <person name="Yun M.H."/>
        </authorList>
    </citation>
    <scope>NUCLEOTIDE SEQUENCE</scope>
    <source>
        <strain evidence="2">20211129_DDA</strain>
        <tissue evidence="2">Liver</tissue>
    </source>
</reference>